<dbReference type="PANTHER" id="PTHR10519:SF20">
    <property type="entry name" value="G-PROTEIN COUPLED RECEPTOR 156-RELATED"/>
    <property type="match status" value="1"/>
</dbReference>
<keyword evidence="14" id="KW-1185">Reference proteome</keyword>
<proteinExistence type="predicted"/>
<feature type="transmembrane region" description="Helical" evidence="10">
    <location>
        <begin position="401"/>
        <end position="420"/>
    </location>
</feature>
<feature type="transmembrane region" description="Helical" evidence="10">
    <location>
        <begin position="597"/>
        <end position="616"/>
    </location>
</feature>
<comment type="caution">
    <text evidence="13">The sequence shown here is derived from an EMBL/GenBank/DDBJ whole genome shotgun (WGS) entry which is preliminary data.</text>
</comment>
<sequence>MPLQSLLLLLLVCWRCSVDATSVNAFPSEVTVRAGMFHVPPYAYNFVLQENGTGHLLSADGFCPDMLDRLQIFAAQDNVTLNFELAVAPNTYDGALNLVANDCYDLHNKTDCDKFDVIAVDYYYSTERAMRIEYTPAWLHGAISAVKYVPNTAETNGADGDGENVLSTYIDSAGGTVSSNDEFVTMAQASREGYPVCVVEGTTILRITMEKFPGADFVPCPDQQACLNLLKFGKCRLYVDDRLQLRYRAVSDPTLVVSSETFNPQYILWVMNERTLDPLVLRLMKRWLIAAHQNGTFGELYEKYFEKEPCPIGRAGPNCEFHCDAEHGQANVHGVCVCKSPKWTGVDCSIPIPEELNMIPQSLKIMAYCLLGINAVLIAGCALWLALHWNSQQVRISQPDFLLLVLLGCAISSSTIIALAQEDSTSNHCMLIPWLYSVGFCVTFGTLFAKIRRVYIIFKSSAEMKRVTVTFVENLVVIGSVLFVDIIILVVWTFVDPLVWQRSVITADQFGEPLESVGYCTSEHWVAFGGVIAALHLVLLLTASCFCYISRHIPTKFSEGKYVSIAMVSNLQIFVVGVPVLIVVGSEPATSFFVRSVVIWMNDLVVVCLIFGNLIYSVSFSSDGHGGATVKDEIRSAMQEFSKYHDEAMDHSWHSQISNHSSGRISGKISNGRISPPPHSDIHLKVVNESWQASHVSSSMSSCGTRTGLELQESRGATDERSRVRTSSLSTIRNNAPALDFLEKDSWAQAMGESTNGIVVSKDSTQEPQSQLPACNESGSKGTDGLSCTNSSPQSKTMEMDDTSSVSASFHSESGDITKWKKGVLDVEEAV</sequence>
<dbReference type="AlphaFoldDB" id="A0A9N8DNU1"/>
<dbReference type="InterPro" id="IPR017978">
    <property type="entry name" value="GPCR_3_C"/>
</dbReference>
<protein>
    <submittedName>
        <fullName evidence="13">Acid type B receptor subunit 2</fullName>
    </submittedName>
</protein>
<keyword evidence="11" id="KW-0732">Signal</keyword>
<keyword evidence="3 10" id="KW-1133">Transmembrane helix</keyword>
<dbReference type="InterPro" id="IPR002455">
    <property type="entry name" value="GPCR3_GABA-B"/>
</dbReference>
<evidence type="ECO:0000259" key="12">
    <source>
        <dbReference type="PROSITE" id="PS50259"/>
    </source>
</evidence>
<keyword evidence="2 10" id="KW-0812">Transmembrane</keyword>
<comment type="subcellular location">
    <subcellularLocation>
        <location evidence="1">Membrane</location>
        <topology evidence="1">Multi-pass membrane protein</topology>
    </subcellularLocation>
</comment>
<evidence type="ECO:0000256" key="10">
    <source>
        <dbReference type="SAM" id="Phobius"/>
    </source>
</evidence>
<reference evidence="13" key="1">
    <citation type="submission" date="2020-06" db="EMBL/GenBank/DDBJ databases">
        <authorList>
            <consortium name="Plant Systems Biology data submission"/>
        </authorList>
    </citation>
    <scope>NUCLEOTIDE SEQUENCE</scope>
    <source>
        <strain evidence="13">D6</strain>
    </source>
</reference>
<dbReference type="EMBL" id="CAICTM010000185">
    <property type="protein sequence ID" value="CAB9504119.1"/>
    <property type="molecule type" value="Genomic_DNA"/>
</dbReference>
<feature type="chain" id="PRO_5040212647" evidence="11">
    <location>
        <begin position="21"/>
        <end position="831"/>
    </location>
</feature>
<evidence type="ECO:0000256" key="11">
    <source>
        <dbReference type="SAM" id="SignalP"/>
    </source>
</evidence>
<dbReference type="GO" id="GO:0004965">
    <property type="term" value="F:G protein-coupled GABA receptor activity"/>
    <property type="evidence" value="ECO:0007669"/>
    <property type="project" value="InterPro"/>
</dbReference>
<gene>
    <name evidence="13" type="ORF">SEMRO_186_G080670.1</name>
</gene>
<keyword evidence="6 13" id="KW-0675">Receptor</keyword>
<evidence type="ECO:0000256" key="9">
    <source>
        <dbReference type="SAM" id="MobiDB-lite"/>
    </source>
</evidence>
<feature type="transmembrane region" description="Helical" evidence="10">
    <location>
        <begin position="562"/>
        <end position="585"/>
    </location>
</feature>
<feature type="transmembrane region" description="Helical" evidence="10">
    <location>
        <begin position="365"/>
        <end position="389"/>
    </location>
</feature>
<evidence type="ECO:0000256" key="4">
    <source>
        <dbReference type="ARBA" id="ARBA00023040"/>
    </source>
</evidence>
<dbReference type="CDD" id="cd15047">
    <property type="entry name" value="7tmC_GABA-B-like"/>
    <property type="match status" value="1"/>
</dbReference>
<evidence type="ECO:0000313" key="13">
    <source>
        <dbReference type="EMBL" id="CAB9504119.1"/>
    </source>
</evidence>
<feature type="region of interest" description="Disordered" evidence="9">
    <location>
        <begin position="698"/>
        <end position="729"/>
    </location>
</feature>
<feature type="compositionally biased region" description="Basic and acidic residues" evidence="9">
    <location>
        <begin position="712"/>
        <end position="723"/>
    </location>
</feature>
<evidence type="ECO:0000313" key="14">
    <source>
        <dbReference type="Proteomes" id="UP001153069"/>
    </source>
</evidence>
<evidence type="ECO:0000256" key="2">
    <source>
        <dbReference type="ARBA" id="ARBA00022692"/>
    </source>
</evidence>
<feature type="domain" description="G-protein coupled receptors family 3 profile" evidence="12">
    <location>
        <begin position="429"/>
        <end position="623"/>
    </location>
</feature>
<feature type="transmembrane region" description="Helical" evidence="10">
    <location>
        <begin position="525"/>
        <end position="550"/>
    </location>
</feature>
<feature type="compositionally biased region" description="Polar residues" evidence="9">
    <location>
        <begin position="762"/>
        <end position="812"/>
    </location>
</feature>
<name>A0A9N8DNU1_9STRA</name>
<feature type="transmembrane region" description="Helical" evidence="10">
    <location>
        <begin position="471"/>
        <end position="495"/>
    </location>
</feature>
<feature type="region of interest" description="Disordered" evidence="9">
    <location>
        <begin position="762"/>
        <end position="813"/>
    </location>
</feature>
<dbReference type="PANTHER" id="PTHR10519">
    <property type="entry name" value="GABA-B RECEPTOR"/>
    <property type="match status" value="1"/>
</dbReference>
<feature type="signal peptide" evidence="11">
    <location>
        <begin position="1"/>
        <end position="20"/>
    </location>
</feature>
<keyword evidence="5 10" id="KW-0472">Membrane</keyword>
<evidence type="ECO:0000256" key="7">
    <source>
        <dbReference type="ARBA" id="ARBA00023180"/>
    </source>
</evidence>
<dbReference type="Proteomes" id="UP001153069">
    <property type="component" value="Unassembled WGS sequence"/>
</dbReference>
<dbReference type="PROSITE" id="PS50259">
    <property type="entry name" value="G_PROTEIN_RECEP_F3_4"/>
    <property type="match status" value="1"/>
</dbReference>
<evidence type="ECO:0000256" key="5">
    <source>
        <dbReference type="ARBA" id="ARBA00023136"/>
    </source>
</evidence>
<feature type="transmembrane region" description="Helical" evidence="10">
    <location>
        <begin position="432"/>
        <end position="451"/>
    </location>
</feature>
<dbReference type="OrthoDB" id="51718at2759"/>
<organism evidence="13 14">
    <name type="scientific">Seminavis robusta</name>
    <dbReference type="NCBI Taxonomy" id="568900"/>
    <lineage>
        <taxon>Eukaryota</taxon>
        <taxon>Sar</taxon>
        <taxon>Stramenopiles</taxon>
        <taxon>Ochrophyta</taxon>
        <taxon>Bacillariophyta</taxon>
        <taxon>Bacillariophyceae</taxon>
        <taxon>Bacillariophycidae</taxon>
        <taxon>Naviculales</taxon>
        <taxon>Naviculaceae</taxon>
        <taxon>Seminavis</taxon>
    </lineage>
</organism>
<accession>A0A9N8DNU1</accession>
<dbReference type="GO" id="GO:0038039">
    <property type="term" value="C:G protein-coupled receptor heterodimeric complex"/>
    <property type="evidence" value="ECO:0007669"/>
    <property type="project" value="TreeGrafter"/>
</dbReference>
<keyword evidence="8" id="KW-0807">Transducer</keyword>
<evidence type="ECO:0000256" key="8">
    <source>
        <dbReference type="ARBA" id="ARBA00023224"/>
    </source>
</evidence>
<keyword evidence="4" id="KW-0297">G-protein coupled receptor</keyword>
<dbReference type="SUPFAM" id="SSF53850">
    <property type="entry name" value="Periplasmic binding protein-like II"/>
    <property type="match status" value="1"/>
</dbReference>
<evidence type="ECO:0000256" key="3">
    <source>
        <dbReference type="ARBA" id="ARBA00022989"/>
    </source>
</evidence>
<dbReference type="Gene3D" id="3.40.190.10">
    <property type="entry name" value="Periplasmic binding protein-like II"/>
    <property type="match status" value="2"/>
</dbReference>
<evidence type="ECO:0000256" key="6">
    <source>
        <dbReference type="ARBA" id="ARBA00023170"/>
    </source>
</evidence>
<dbReference type="Pfam" id="PF00003">
    <property type="entry name" value="7tm_3"/>
    <property type="match status" value="1"/>
</dbReference>
<evidence type="ECO:0000256" key="1">
    <source>
        <dbReference type="ARBA" id="ARBA00004141"/>
    </source>
</evidence>
<keyword evidence="7" id="KW-0325">Glycoprotein</keyword>